<dbReference type="Proteomes" id="UP000192917">
    <property type="component" value="Unassembled WGS sequence"/>
</dbReference>
<gene>
    <name evidence="15" type="ORF">SAMN05428998_101123</name>
</gene>
<dbReference type="InterPro" id="IPR000846">
    <property type="entry name" value="DapB_N"/>
</dbReference>
<evidence type="ECO:0000256" key="4">
    <source>
        <dbReference type="ARBA" id="ARBA00022915"/>
    </source>
</evidence>
<dbReference type="EMBL" id="FWZX01000001">
    <property type="protein sequence ID" value="SME88641.1"/>
    <property type="molecule type" value="Genomic_DNA"/>
</dbReference>
<proteinExistence type="inferred from homology"/>
<dbReference type="InterPro" id="IPR023940">
    <property type="entry name" value="DHDPR_bac"/>
</dbReference>
<comment type="catalytic activity">
    <reaction evidence="10">
        <text>(S)-2,3,4,5-tetrahydrodipicolinate + NADP(+) + H2O = (2S,4S)-4-hydroxy-2,3,4,5-tetrahydrodipicolinate + NADPH + H(+)</text>
        <dbReference type="Rhea" id="RHEA:35331"/>
        <dbReference type="ChEBI" id="CHEBI:15377"/>
        <dbReference type="ChEBI" id="CHEBI:15378"/>
        <dbReference type="ChEBI" id="CHEBI:16845"/>
        <dbReference type="ChEBI" id="CHEBI:57783"/>
        <dbReference type="ChEBI" id="CHEBI:58349"/>
        <dbReference type="ChEBI" id="CHEBI:67139"/>
        <dbReference type="EC" id="1.17.1.8"/>
    </reaction>
</comment>
<evidence type="ECO:0000256" key="8">
    <source>
        <dbReference type="ARBA" id="ARBA00037922"/>
    </source>
</evidence>
<dbReference type="Gene3D" id="3.40.50.720">
    <property type="entry name" value="NAD(P)-binding Rossmann-like Domain"/>
    <property type="match status" value="1"/>
</dbReference>
<keyword evidence="5" id="KW-0560">Oxidoreductase</keyword>
<dbReference type="GO" id="GO:0009089">
    <property type="term" value="P:lysine biosynthetic process via diaminopimelate"/>
    <property type="evidence" value="ECO:0007669"/>
    <property type="project" value="UniProtKB-UniRule"/>
</dbReference>
<dbReference type="STRING" id="560819.SAMN05428998_101123"/>
<evidence type="ECO:0000256" key="12">
    <source>
        <dbReference type="NCBIfam" id="TIGR00036"/>
    </source>
</evidence>
<evidence type="ECO:0000256" key="2">
    <source>
        <dbReference type="ARBA" id="ARBA00022605"/>
    </source>
</evidence>
<dbReference type="SUPFAM" id="SSF55347">
    <property type="entry name" value="Glyceraldehyde-3-phosphate dehydrogenase-like, C-terminal domain"/>
    <property type="match status" value="1"/>
</dbReference>
<dbReference type="InterPro" id="IPR022663">
    <property type="entry name" value="DapB_C"/>
</dbReference>
<dbReference type="PANTHER" id="PTHR20836:SF0">
    <property type="entry name" value="4-HYDROXY-TETRAHYDRODIPICOLINATE REDUCTASE 1, CHLOROPLASTIC-RELATED"/>
    <property type="match status" value="1"/>
</dbReference>
<evidence type="ECO:0000256" key="9">
    <source>
        <dbReference type="ARBA" id="ARBA00038983"/>
    </source>
</evidence>
<dbReference type="GO" id="GO:0008839">
    <property type="term" value="F:4-hydroxy-tetrahydrodipicolinate reductase"/>
    <property type="evidence" value="ECO:0007669"/>
    <property type="project" value="UniProtKB-UniRule"/>
</dbReference>
<dbReference type="SUPFAM" id="SSF51735">
    <property type="entry name" value="NAD(P)-binding Rossmann-fold domains"/>
    <property type="match status" value="1"/>
</dbReference>
<dbReference type="PANTHER" id="PTHR20836">
    <property type="entry name" value="DIHYDRODIPICOLINATE REDUCTASE"/>
    <property type="match status" value="1"/>
</dbReference>
<evidence type="ECO:0000259" key="13">
    <source>
        <dbReference type="Pfam" id="PF01113"/>
    </source>
</evidence>
<name>A0A1Y6B9G0_9PROT</name>
<organism evidence="15 16">
    <name type="scientific">Tistlia consotensis USBA 355</name>
    <dbReference type="NCBI Taxonomy" id="560819"/>
    <lineage>
        <taxon>Bacteria</taxon>
        <taxon>Pseudomonadati</taxon>
        <taxon>Pseudomonadota</taxon>
        <taxon>Alphaproteobacteria</taxon>
        <taxon>Rhodospirillales</taxon>
        <taxon>Rhodovibrionaceae</taxon>
        <taxon>Tistlia</taxon>
    </lineage>
</organism>
<evidence type="ECO:0000313" key="16">
    <source>
        <dbReference type="Proteomes" id="UP000192917"/>
    </source>
</evidence>
<comment type="catalytic activity">
    <reaction evidence="11">
        <text>(S)-2,3,4,5-tetrahydrodipicolinate + NAD(+) + H2O = (2S,4S)-4-hydroxy-2,3,4,5-tetrahydrodipicolinate + NADH + H(+)</text>
        <dbReference type="Rhea" id="RHEA:35323"/>
        <dbReference type="ChEBI" id="CHEBI:15377"/>
        <dbReference type="ChEBI" id="CHEBI:15378"/>
        <dbReference type="ChEBI" id="CHEBI:16845"/>
        <dbReference type="ChEBI" id="CHEBI:57540"/>
        <dbReference type="ChEBI" id="CHEBI:57945"/>
        <dbReference type="ChEBI" id="CHEBI:67139"/>
        <dbReference type="EC" id="1.17.1.8"/>
    </reaction>
</comment>
<keyword evidence="6" id="KW-0520">NAD</keyword>
<evidence type="ECO:0000256" key="10">
    <source>
        <dbReference type="ARBA" id="ARBA00049080"/>
    </source>
</evidence>
<evidence type="ECO:0000256" key="6">
    <source>
        <dbReference type="ARBA" id="ARBA00023027"/>
    </source>
</evidence>
<protein>
    <recommendedName>
        <fullName evidence="9 12">4-hydroxy-tetrahydrodipicolinate reductase</fullName>
        <ecNumber evidence="9 12">1.17.1.8</ecNumber>
    </recommendedName>
</protein>
<dbReference type="NCBIfam" id="TIGR00036">
    <property type="entry name" value="dapB"/>
    <property type="match status" value="1"/>
</dbReference>
<evidence type="ECO:0000313" key="15">
    <source>
        <dbReference type="EMBL" id="SME88641.1"/>
    </source>
</evidence>
<reference evidence="15 16" key="1">
    <citation type="submission" date="2017-04" db="EMBL/GenBank/DDBJ databases">
        <authorList>
            <person name="Afonso C.L."/>
            <person name="Miller P.J."/>
            <person name="Scott M.A."/>
            <person name="Spackman E."/>
            <person name="Goraichik I."/>
            <person name="Dimitrov K.M."/>
            <person name="Suarez D.L."/>
            <person name="Swayne D.E."/>
        </authorList>
    </citation>
    <scope>NUCLEOTIDE SEQUENCE [LARGE SCALE GENOMIC DNA]</scope>
    <source>
        <strain evidence="15 16">USBA 355</strain>
    </source>
</reference>
<evidence type="ECO:0000256" key="7">
    <source>
        <dbReference type="ARBA" id="ARBA00023154"/>
    </source>
</evidence>
<dbReference type="RefSeq" id="WP_085120487.1">
    <property type="nucleotide sequence ID" value="NZ_FWZX01000001.1"/>
</dbReference>
<dbReference type="CDD" id="cd02274">
    <property type="entry name" value="DHDPR_N"/>
    <property type="match status" value="1"/>
</dbReference>
<evidence type="ECO:0000256" key="3">
    <source>
        <dbReference type="ARBA" id="ARBA00022857"/>
    </source>
</evidence>
<feature type="domain" description="Dihydrodipicolinate reductase C-terminal" evidence="14">
    <location>
        <begin position="131"/>
        <end position="252"/>
    </location>
</feature>
<evidence type="ECO:0000256" key="11">
    <source>
        <dbReference type="ARBA" id="ARBA00049396"/>
    </source>
</evidence>
<keyword evidence="4" id="KW-0220">Diaminopimelate biosynthesis</keyword>
<dbReference type="PIRSF" id="PIRSF000161">
    <property type="entry name" value="DHPR"/>
    <property type="match status" value="1"/>
</dbReference>
<dbReference type="Pfam" id="PF01113">
    <property type="entry name" value="DapB_N"/>
    <property type="match status" value="1"/>
</dbReference>
<dbReference type="GO" id="GO:0005829">
    <property type="term" value="C:cytosol"/>
    <property type="evidence" value="ECO:0007669"/>
    <property type="project" value="TreeGrafter"/>
</dbReference>
<dbReference type="Pfam" id="PF05173">
    <property type="entry name" value="DapB_C"/>
    <property type="match status" value="1"/>
</dbReference>
<keyword evidence="2" id="KW-0028">Amino-acid biosynthesis</keyword>
<evidence type="ECO:0000259" key="14">
    <source>
        <dbReference type="Pfam" id="PF05173"/>
    </source>
</evidence>
<accession>A0A1Y6B9G0</accession>
<dbReference type="AlphaFoldDB" id="A0A1Y6B9G0"/>
<keyword evidence="3" id="KW-0521">NADP</keyword>
<keyword evidence="16" id="KW-1185">Reference proteome</keyword>
<comment type="similarity">
    <text evidence="1">Belongs to the DapB family.</text>
</comment>
<keyword evidence="7" id="KW-0457">Lysine biosynthesis</keyword>
<evidence type="ECO:0000256" key="1">
    <source>
        <dbReference type="ARBA" id="ARBA00006642"/>
    </source>
</evidence>
<dbReference type="Gene3D" id="3.30.360.10">
    <property type="entry name" value="Dihydrodipicolinate Reductase, domain 2"/>
    <property type="match status" value="1"/>
</dbReference>
<dbReference type="GO" id="GO:0019877">
    <property type="term" value="P:diaminopimelate biosynthetic process"/>
    <property type="evidence" value="ECO:0007669"/>
    <property type="project" value="UniProtKB-KW"/>
</dbReference>
<feature type="domain" description="Dihydrodipicolinate reductase N-terminal" evidence="13">
    <location>
        <begin position="3"/>
        <end position="126"/>
    </location>
</feature>
<comment type="pathway">
    <text evidence="8">Amino-acid biosynthesis; L-lysine biosynthesis via DAP pathway; (S)-tetrahydrodipicolinate from L-aspartate: step 4/4.</text>
</comment>
<sequence>MTRICVAGATGWTGRAVAAAALDAADVTLVGAVARRAAGQDIGEALGRPSAGVAISPSVEAALQAAEAEVLVDYTHPTTVKAHTLTALARGVSVVVGTSGLTAEDYAELDAAARAAGRGVLASGNFAITAALVSHFALIAARFIEHFEIIDYAKAAKPDAPSGTARELAERLGEVRKPRIDHPIDQTIGPKELRGGSINGVQVHSVRLPTYTASVDALFTVPGARLKLTHDAGTDASVYAQGTLLAARRVGGFVGLKRGLDQLLFE</sequence>
<dbReference type="EC" id="1.17.1.8" evidence="9 12"/>
<dbReference type="InterPro" id="IPR036291">
    <property type="entry name" value="NAD(P)-bd_dom_sf"/>
</dbReference>
<evidence type="ECO:0000256" key="5">
    <source>
        <dbReference type="ARBA" id="ARBA00023002"/>
    </source>
</evidence>